<organism evidence="1 2">
    <name type="scientific">Hyalomma asiaticum</name>
    <name type="common">Tick</name>
    <dbReference type="NCBI Taxonomy" id="266040"/>
    <lineage>
        <taxon>Eukaryota</taxon>
        <taxon>Metazoa</taxon>
        <taxon>Ecdysozoa</taxon>
        <taxon>Arthropoda</taxon>
        <taxon>Chelicerata</taxon>
        <taxon>Arachnida</taxon>
        <taxon>Acari</taxon>
        <taxon>Parasitiformes</taxon>
        <taxon>Ixodida</taxon>
        <taxon>Ixodoidea</taxon>
        <taxon>Ixodidae</taxon>
        <taxon>Hyalomminae</taxon>
        <taxon>Hyalomma</taxon>
    </lineage>
</organism>
<dbReference type="Proteomes" id="UP000821845">
    <property type="component" value="Chromosome 9"/>
</dbReference>
<proteinExistence type="predicted"/>
<reference evidence="1" key="1">
    <citation type="submission" date="2020-05" db="EMBL/GenBank/DDBJ databases">
        <title>Large-scale comparative analyses of tick genomes elucidate their genetic diversity and vector capacities.</title>
        <authorList>
            <person name="Jia N."/>
            <person name="Wang J."/>
            <person name="Shi W."/>
            <person name="Du L."/>
            <person name="Sun Y."/>
            <person name="Zhan W."/>
            <person name="Jiang J."/>
            <person name="Wang Q."/>
            <person name="Zhang B."/>
            <person name="Ji P."/>
            <person name="Sakyi L.B."/>
            <person name="Cui X."/>
            <person name="Yuan T."/>
            <person name="Jiang B."/>
            <person name="Yang W."/>
            <person name="Lam T.T.-Y."/>
            <person name="Chang Q."/>
            <person name="Ding S."/>
            <person name="Wang X."/>
            <person name="Zhu J."/>
            <person name="Ruan X."/>
            <person name="Zhao L."/>
            <person name="Wei J."/>
            <person name="Que T."/>
            <person name="Du C."/>
            <person name="Cheng J."/>
            <person name="Dai P."/>
            <person name="Han X."/>
            <person name="Huang E."/>
            <person name="Gao Y."/>
            <person name="Liu J."/>
            <person name="Shao H."/>
            <person name="Ye R."/>
            <person name="Li L."/>
            <person name="Wei W."/>
            <person name="Wang X."/>
            <person name="Wang C."/>
            <person name="Yang T."/>
            <person name="Huo Q."/>
            <person name="Li W."/>
            <person name="Guo W."/>
            <person name="Chen H."/>
            <person name="Zhou L."/>
            <person name="Ni X."/>
            <person name="Tian J."/>
            <person name="Zhou Y."/>
            <person name="Sheng Y."/>
            <person name="Liu T."/>
            <person name="Pan Y."/>
            <person name="Xia L."/>
            <person name="Li J."/>
            <person name="Zhao F."/>
            <person name="Cao W."/>
        </authorList>
    </citation>
    <scope>NUCLEOTIDE SEQUENCE</scope>
    <source>
        <strain evidence="1">Hyas-2018</strain>
    </source>
</reference>
<keyword evidence="2" id="KW-1185">Reference proteome</keyword>
<accession>A0ACB7RGZ5</accession>
<gene>
    <name evidence="1" type="ORF">HPB50_002477</name>
</gene>
<sequence length="637" mass="68935">MLELREVYMPTIVEEPVKELLQEITATPALELHPIVSSKLSQEEPVFLDVPGATGSLAASELVIPAAETTASKPELAEEPQQPFATREQLPYFRLPEPTAGAVSLEIEDAALLSAARVVEEKVREAVAEAEREAKKVDEEKEAVSAAVPTPAIQVAESVSEIPGESPLTQPFDQLVTAVSGGIRDMRAEAPGVTESELAIADALRASEEEARSRESRAQGILAEAIRPQIEQQEAEAVTLESLVRPLVCEREMDQAQISDTVLPPSDTKPYAEFQESLKASSSTNIPSAAAVTMASRRLTPDYAVSAPAAVRLEECTEKGATEMEQALQQPLIEKDENEIRELAAAAVVVAAASAAVNAQQQREMAAFRQPSITGSMITAASEAEVSQKIAGDMNVLPSASRTALVAVLTAEPLQKADIQNAIAASPSTVSSSVSVEDVGRIRRGSSRDQSEDLRVPEPVVPVLDDEIQLPRPTSFNVPVINIQYNFHFPPPGGAPGSPGRQTPPSPEQAMAARVLQGALAQQGMAGHIPGRHVLSPEQEALRQMTDRLNYVAQHGEEPYTGRQSPGRGTMFRQLPRKPVPLVPPLQPPGGDMEAQERKRHYWFRFIVCFIAFLMVVFILLYCLGLIGNKRYFMYYS</sequence>
<comment type="caution">
    <text evidence="1">The sequence shown here is derived from an EMBL/GenBank/DDBJ whole genome shotgun (WGS) entry which is preliminary data.</text>
</comment>
<evidence type="ECO:0000313" key="1">
    <source>
        <dbReference type="EMBL" id="KAH6921583.1"/>
    </source>
</evidence>
<evidence type="ECO:0000313" key="2">
    <source>
        <dbReference type="Proteomes" id="UP000821845"/>
    </source>
</evidence>
<protein>
    <submittedName>
        <fullName evidence="1">Uncharacterized protein</fullName>
    </submittedName>
</protein>
<dbReference type="EMBL" id="CM023489">
    <property type="protein sequence ID" value="KAH6921583.1"/>
    <property type="molecule type" value="Genomic_DNA"/>
</dbReference>
<name>A0ACB7RGZ5_HYAAI</name>